<dbReference type="Gene3D" id="3.30.420.10">
    <property type="entry name" value="Ribonuclease H-like superfamily/Ribonuclease H"/>
    <property type="match status" value="1"/>
</dbReference>
<evidence type="ECO:0000259" key="1">
    <source>
        <dbReference type="PROSITE" id="PS50994"/>
    </source>
</evidence>
<evidence type="ECO:0000313" key="3">
    <source>
        <dbReference type="RefSeq" id="XP_012575638.1"/>
    </source>
</evidence>
<feature type="domain" description="Integrase catalytic" evidence="1">
    <location>
        <begin position="22"/>
        <end position="178"/>
    </location>
</feature>
<dbReference type="InterPro" id="IPR036397">
    <property type="entry name" value="RNaseH_sf"/>
</dbReference>
<dbReference type="InterPro" id="IPR052160">
    <property type="entry name" value="Gypsy_RT_Integrase-like"/>
</dbReference>
<protein>
    <submittedName>
        <fullName evidence="3">Uncharacterized protein LOC105853113</fullName>
    </submittedName>
</protein>
<dbReference type="AlphaFoldDB" id="A0A1S3EJQ2"/>
<dbReference type="GO" id="GO:0015074">
    <property type="term" value="P:DNA integration"/>
    <property type="evidence" value="ECO:0007669"/>
    <property type="project" value="InterPro"/>
</dbReference>
<sequence length="178" mass="20472">MSNSMYGMNPLCTKEEWIGCCEGVCPRKSKKWYCGTATTLIMGVISVGVELQQKFSSKISKRDEMPQNLVLEVEVFDVWGIDFMGTFSSSYVITFLKKNIFTRFGVPRALISDTGTHFLNRKMEYLLRKYNVHYRVATPYHPQTSGQIEVSNKQFKRILEKTVNASRNDWSTKLDNAL</sequence>
<dbReference type="Proteomes" id="UP000087171">
    <property type="component" value="Unplaced"/>
</dbReference>
<name>A0A1S3EJQ2_CICAR</name>
<dbReference type="OrthoDB" id="1713704at2759"/>
<dbReference type="SUPFAM" id="SSF53098">
    <property type="entry name" value="Ribonuclease H-like"/>
    <property type="match status" value="1"/>
</dbReference>
<organism evidence="2 3">
    <name type="scientific">Cicer arietinum</name>
    <name type="common">Chickpea</name>
    <name type="synonym">Garbanzo</name>
    <dbReference type="NCBI Taxonomy" id="3827"/>
    <lineage>
        <taxon>Eukaryota</taxon>
        <taxon>Viridiplantae</taxon>
        <taxon>Streptophyta</taxon>
        <taxon>Embryophyta</taxon>
        <taxon>Tracheophyta</taxon>
        <taxon>Spermatophyta</taxon>
        <taxon>Magnoliopsida</taxon>
        <taxon>eudicotyledons</taxon>
        <taxon>Gunneridae</taxon>
        <taxon>Pentapetalae</taxon>
        <taxon>rosids</taxon>
        <taxon>fabids</taxon>
        <taxon>Fabales</taxon>
        <taxon>Fabaceae</taxon>
        <taxon>Papilionoideae</taxon>
        <taxon>50 kb inversion clade</taxon>
        <taxon>NPAAA clade</taxon>
        <taxon>Hologalegina</taxon>
        <taxon>IRL clade</taxon>
        <taxon>Cicereae</taxon>
        <taxon>Cicer</taxon>
    </lineage>
</organism>
<dbReference type="PANTHER" id="PTHR47266">
    <property type="entry name" value="ENDONUCLEASE-RELATED"/>
    <property type="match status" value="1"/>
</dbReference>
<keyword evidence="2" id="KW-1185">Reference proteome</keyword>
<gene>
    <name evidence="3" type="primary">LOC105853113</name>
</gene>
<dbReference type="InterPro" id="IPR001584">
    <property type="entry name" value="Integrase_cat-core"/>
</dbReference>
<accession>A0A1S3EJQ2</accession>
<reference evidence="3" key="1">
    <citation type="submission" date="2025-08" db="UniProtKB">
        <authorList>
            <consortium name="RefSeq"/>
        </authorList>
    </citation>
    <scope>IDENTIFICATION</scope>
    <source>
        <tissue evidence="3">Etiolated seedlings</tissue>
    </source>
</reference>
<proteinExistence type="predicted"/>
<evidence type="ECO:0000313" key="2">
    <source>
        <dbReference type="Proteomes" id="UP000087171"/>
    </source>
</evidence>
<dbReference type="RefSeq" id="XP_012575638.1">
    <property type="nucleotide sequence ID" value="XM_012720184.1"/>
</dbReference>
<dbReference type="InterPro" id="IPR012337">
    <property type="entry name" value="RNaseH-like_sf"/>
</dbReference>
<dbReference type="STRING" id="3827.A0A1S3EJQ2"/>
<dbReference type="GO" id="GO:0003676">
    <property type="term" value="F:nucleic acid binding"/>
    <property type="evidence" value="ECO:0007669"/>
    <property type="project" value="InterPro"/>
</dbReference>
<dbReference type="PROSITE" id="PS50994">
    <property type="entry name" value="INTEGRASE"/>
    <property type="match status" value="1"/>
</dbReference>